<dbReference type="RefSeq" id="XP_049180976.1">
    <property type="nucleotide sequence ID" value="XM_049323154.1"/>
</dbReference>
<feature type="compositionally biased region" description="Basic and acidic residues" evidence="3">
    <location>
        <begin position="124"/>
        <end position="137"/>
    </location>
</feature>
<organism evidence="5 6">
    <name type="scientific">Candida oxycetoniae</name>
    <dbReference type="NCBI Taxonomy" id="497107"/>
    <lineage>
        <taxon>Eukaryota</taxon>
        <taxon>Fungi</taxon>
        <taxon>Dikarya</taxon>
        <taxon>Ascomycota</taxon>
        <taxon>Saccharomycotina</taxon>
        <taxon>Pichiomycetes</taxon>
        <taxon>Debaryomycetaceae</taxon>
        <taxon>Candida/Lodderomyces clade</taxon>
        <taxon>Candida</taxon>
    </lineage>
</organism>
<dbReference type="AlphaFoldDB" id="A0AAI9SYC8"/>
<gene>
    <name evidence="5" type="ORF">KGF56_001976</name>
</gene>
<evidence type="ECO:0000256" key="2">
    <source>
        <dbReference type="ARBA" id="ARBA00019144"/>
    </source>
</evidence>
<evidence type="ECO:0000256" key="3">
    <source>
        <dbReference type="SAM" id="MobiDB-lite"/>
    </source>
</evidence>
<dbReference type="PANTHER" id="PTHR22957:SF27">
    <property type="entry name" value="TBC1 DOMAIN FAMILY MEMBER 13"/>
    <property type="match status" value="1"/>
</dbReference>
<dbReference type="GeneID" id="73379593"/>
<dbReference type="PROSITE" id="PS50086">
    <property type="entry name" value="TBC_RABGAP"/>
    <property type="match status" value="1"/>
</dbReference>
<feature type="compositionally biased region" description="Low complexity" evidence="3">
    <location>
        <begin position="140"/>
        <end position="152"/>
    </location>
</feature>
<feature type="region of interest" description="Disordered" evidence="3">
    <location>
        <begin position="459"/>
        <end position="500"/>
    </location>
</feature>
<dbReference type="Pfam" id="PF00566">
    <property type="entry name" value="RabGAP-TBC"/>
    <property type="match status" value="1"/>
</dbReference>
<evidence type="ECO:0000259" key="4">
    <source>
        <dbReference type="PROSITE" id="PS50086"/>
    </source>
</evidence>
<dbReference type="PANTHER" id="PTHR22957">
    <property type="entry name" value="TBC1 DOMAIN FAMILY MEMBER GTPASE-ACTIVATING PROTEIN"/>
    <property type="match status" value="1"/>
</dbReference>
<dbReference type="GO" id="GO:0005096">
    <property type="term" value="F:GTPase activator activity"/>
    <property type="evidence" value="ECO:0007669"/>
    <property type="project" value="TreeGrafter"/>
</dbReference>
<dbReference type="SUPFAM" id="SSF47923">
    <property type="entry name" value="Ypt/Rab-GAP domain of gyp1p"/>
    <property type="match status" value="2"/>
</dbReference>
<name>A0AAI9SYC8_9ASCO</name>
<keyword evidence="6" id="KW-1185">Reference proteome</keyword>
<comment type="caution">
    <text evidence="5">The sequence shown here is derived from an EMBL/GenBank/DDBJ whole genome shotgun (WGS) entry which is preliminary data.</text>
</comment>
<evidence type="ECO:0000313" key="6">
    <source>
        <dbReference type="Proteomes" id="UP001202479"/>
    </source>
</evidence>
<dbReference type="EMBL" id="JAHUZD010000057">
    <property type="protein sequence ID" value="KAI3405231.2"/>
    <property type="molecule type" value="Genomic_DNA"/>
</dbReference>
<dbReference type="GO" id="GO:0006886">
    <property type="term" value="P:intracellular protein transport"/>
    <property type="evidence" value="ECO:0007669"/>
    <property type="project" value="TreeGrafter"/>
</dbReference>
<protein>
    <recommendedName>
        <fullName evidence="2">Oxidant-induced cell-cycle arrest protein 5</fullName>
    </recommendedName>
</protein>
<accession>A0AAI9SYC8</accession>
<reference evidence="5" key="1">
    <citation type="journal article" date="2022" name="DNA Res.">
        <title>Genome analysis of five recently described species of the CUG-Ser clade uncovers Candida theae as a new hybrid lineage with pathogenic potential in the Candida parapsilosis species complex.</title>
        <authorList>
            <person name="Mixao V."/>
            <person name="Del Olmo V."/>
            <person name="Hegedusova E."/>
            <person name="Saus E."/>
            <person name="Pryszcz L."/>
            <person name="Cillingova A."/>
            <person name="Nosek J."/>
            <person name="Gabaldon T."/>
        </authorList>
    </citation>
    <scope>NUCLEOTIDE SEQUENCE</scope>
    <source>
        <strain evidence="5">CBS 10844</strain>
    </source>
</reference>
<feature type="domain" description="Rab-GAP TBC" evidence="4">
    <location>
        <begin position="117"/>
        <end position="347"/>
    </location>
</feature>
<evidence type="ECO:0000256" key="1">
    <source>
        <dbReference type="ARBA" id="ARBA00005521"/>
    </source>
</evidence>
<sequence>MSRVNDETISKVLLTIDKYRGNVTNFKKAVMEGQYTSTQQPRLFSRLLLWKTCLITDSFQISSWSSKLNDSRIVFHQLIKRDDMRIPWYKLDADCFYHQSLAITRKSSLNRRQTIRGMRPSLKMKTERVETKEDPLRTRSSGSHSSCLSKSSSDTADDLELLESIILDIERLFPGEEFFHNTNDPNTILIKRQLIEILFVWSKCNQTVGYKQGLHEILGLIYWNLYKESVNYDPKASTFTNEEASILNLFNKNYLCHDIFTIFNKFVLSSGIITRFYESETCLTNSINQFDMYLMKIDQFIHYTMNTRLHLESQLWIIRYLRLVLIRELGNDLEVTNLVWDKLIASQPDSKGNTSSGSEKFSCIVDLIYFIVIVLLIQRKTDIISADFSDCLSLLLHYPMPKFTTAAFRDTFVKQLYHDALKLYQKRNDDLKLYEYGNKLNKKYNGNLKILMSYRNSEELGDPNSARSSIESINQQQQQQQQKQKQKTPLMDATQDRAEKMRFEKMSMEMRLKKKVQSMIKP</sequence>
<proteinExistence type="inferred from homology"/>
<feature type="compositionally biased region" description="Polar residues" evidence="3">
    <location>
        <begin position="465"/>
        <end position="474"/>
    </location>
</feature>
<dbReference type="Gene3D" id="1.10.472.80">
    <property type="entry name" value="Ypt/Rab-GAP domain of gyp1p, domain 3"/>
    <property type="match status" value="1"/>
</dbReference>
<feature type="region of interest" description="Disordered" evidence="3">
    <location>
        <begin position="122"/>
        <end position="152"/>
    </location>
</feature>
<dbReference type="InterPro" id="IPR000195">
    <property type="entry name" value="Rab-GAP-TBC_dom"/>
</dbReference>
<evidence type="ECO:0000313" key="5">
    <source>
        <dbReference type="EMBL" id="KAI3405231.2"/>
    </source>
</evidence>
<comment type="similarity">
    <text evidence="1">Belongs to the OCA5 family.</text>
</comment>
<dbReference type="Gene3D" id="1.10.8.270">
    <property type="entry name" value="putative rabgap domain of human tbc1 domain family member 14 like domains"/>
    <property type="match status" value="1"/>
</dbReference>
<dbReference type="Proteomes" id="UP001202479">
    <property type="component" value="Unassembled WGS sequence"/>
</dbReference>
<dbReference type="InterPro" id="IPR035969">
    <property type="entry name" value="Rab-GAP_TBC_sf"/>
</dbReference>
<dbReference type="SMART" id="SM00164">
    <property type="entry name" value="TBC"/>
    <property type="match status" value="1"/>
</dbReference>